<accession>A0A1H0H0E5</accession>
<dbReference type="RefSeq" id="WP_091719788.1">
    <property type="nucleotide sequence ID" value="NZ_FNHS01000015.1"/>
</dbReference>
<dbReference type="OrthoDB" id="8006168at2"/>
<evidence type="ECO:0000256" key="2">
    <source>
        <dbReference type="SAM" id="SignalP"/>
    </source>
</evidence>
<feature type="region of interest" description="Disordered" evidence="1">
    <location>
        <begin position="53"/>
        <end position="76"/>
    </location>
</feature>
<keyword evidence="4" id="KW-1185">Reference proteome</keyword>
<feature type="signal peptide" evidence="2">
    <location>
        <begin position="1"/>
        <end position="24"/>
    </location>
</feature>
<feature type="chain" id="PRO_5011719049" evidence="2">
    <location>
        <begin position="25"/>
        <end position="76"/>
    </location>
</feature>
<dbReference type="AlphaFoldDB" id="A0A1H0H0E5"/>
<evidence type="ECO:0000313" key="3">
    <source>
        <dbReference type="EMBL" id="SDO12401.1"/>
    </source>
</evidence>
<gene>
    <name evidence="3" type="ORF">SAMN05216360_11519</name>
</gene>
<evidence type="ECO:0000313" key="4">
    <source>
        <dbReference type="Proteomes" id="UP000198704"/>
    </source>
</evidence>
<protein>
    <submittedName>
        <fullName evidence="3">Uncharacterized protein</fullName>
    </submittedName>
</protein>
<keyword evidence="2" id="KW-0732">Signal</keyword>
<dbReference type="Proteomes" id="UP000198704">
    <property type="component" value="Unassembled WGS sequence"/>
</dbReference>
<evidence type="ECO:0000256" key="1">
    <source>
        <dbReference type="SAM" id="MobiDB-lite"/>
    </source>
</evidence>
<reference evidence="4" key="1">
    <citation type="submission" date="2016-10" db="EMBL/GenBank/DDBJ databases">
        <authorList>
            <person name="Varghese N."/>
            <person name="Submissions S."/>
        </authorList>
    </citation>
    <scope>NUCLEOTIDE SEQUENCE [LARGE SCALE GENOMIC DNA]</scope>
    <source>
        <strain evidence="4">BL47</strain>
    </source>
</reference>
<dbReference type="EMBL" id="FNHS01000015">
    <property type="protein sequence ID" value="SDO12401.1"/>
    <property type="molecule type" value="Genomic_DNA"/>
</dbReference>
<proteinExistence type="predicted"/>
<organism evidence="3 4">
    <name type="scientific">Methylobacterium phyllostachyos</name>
    <dbReference type="NCBI Taxonomy" id="582672"/>
    <lineage>
        <taxon>Bacteria</taxon>
        <taxon>Pseudomonadati</taxon>
        <taxon>Pseudomonadota</taxon>
        <taxon>Alphaproteobacteria</taxon>
        <taxon>Hyphomicrobiales</taxon>
        <taxon>Methylobacteriaceae</taxon>
        <taxon>Methylobacterium</taxon>
    </lineage>
</organism>
<sequence>MSKRVFLAVATALMLPVSAGVALANDTSGFSAANAAMLRGYTASPGQIFIQTAPHGDPAVPGPTVPQHRPAPVRAR</sequence>
<name>A0A1H0H0E5_9HYPH</name>